<keyword evidence="1" id="KW-0732">Signal</keyword>
<accession>A0A2T7NQD1</accession>
<organism evidence="2 3">
    <name type="scientific">Pomacea canaliculata</name>
    <name type="common">Golden apple snail</name>
    <dbReference type="NCBI Taxonomy" id="400727"/>
    <lineage>
        <taxon>Eukaryota</taxon>
        <taxon>Metazoa</taxon>
        <taxon>Spiralia</taxon>
        <taxon>Lophotrochozoa</taxon>
        <taxon>Mollusca</taxon>
        <taxon>Gastropoda</taxon>
        <taxon>Caenogastropoda</taxon>
        <taxon>Architaenioglossa</taxon>
        <taxon>Ampullarioidea</taxon>
        <taxon>Ampullariidae</taxon>
        <taxon>Pomacea</taxon>
    </lineage>
</organism>
<evidence type="ECO:0000256" key="1">
    <source>
        <dbReference type="SAM" id="SignalP"/>
    </source>
</evidence>
<dbReference type="Proteomes" id="UP000245119">
    <property type="component" value="Linkage Group LG10"/>
</dbReference>
<keyword evidence="3" id="KW-1185">Reference proteome</keyword>
<evidence type="ECO:0000313" key="2">
    <source>
        <dbReference type="EMBL" id="PVD23378.1"/>
    </source>
</evidence>
<dbReference type="AlphaFoldDB" id="A0A2T7NQD1"/>
<sequence>MKVLLLFLLLTSSTVSAAHPKRSLLGSFLSPTSSGTSLSGTGGLLDTGTSVVVNTLGDTASSPGSLLDTGTSVVVNTLGDTASSPGSLLDTGTSGVVDTLVDTAGSLADGITAGAGCENGVNVGLPVIGGESGSGVDLLATVPGTNILDTKIVADVGVSGVLSTNLEGNLGIIDGQGGGLTPDVLGTSILGTNLGGTDGLNIGPVDEVLTDVLPDIAGTIGTGTSILGTNLGGTDGLEIGPVAGVLTGVLPDIVGTTGTGGTDCLTDGTPVDVDSLVRPIVQSAMLQFQAAIIVGLQAVSMVSDIFIKLLANGLVIVVDLVVFIVQMLLSSSGLLKLGCGTSLTGLSLIRSLPQMEDEYKGGWDGTDSYGTACLSSFILTMGTHEMLFCCVPDHSLTQGTEAEVETS</sequence>
<reference evidence="2 3" key="1">
    <citation type="submission" date="2018-04" db="EMBL/GenBank/DDBJ databases">
        <title>The genome of golden apple snail Pomacea canaliculata provides insight into stress tolerance and invasive adaptation.</title>
        <authorList>
            <person name="Liu C."/>
            <person name="Liu B."/>
            <person name="Ren Y."/>
            <person name="Zhang Y."/>
            <person name="Wang H."/>
            <person name="Li S."/>
            <person name="Jiang F."/>
            <person name="Yin L."/>
            <person name="Zhang G."/>
            <person name="Qian W."/>
            <person name="Fan W."/>
        </authorList>
    </citation>
    <scope>NUCLEOTIDE SEQUENCE [LARGE SCALE GENOMIC DNA]</scope>
    <source>
        <strain evidence="2">SZHN2017</strain>
        <tissue evidence="2">Muscle</tissue>
    </source>
</reference>
<evidence type="ECO:0000313" key="3">
    <source>
        <dbReference type="Proteomes" id="UP000245119"/>
    </source>
</evidence>
<name>A0A2T7NQD1_POMCA</name>
<feature type="chain" id="PRO_5015767296" evidence="1">
    <location>
        <begin position="18"/>
        <end position="407"/>
    </location>
</feature>
<feature type="signal peptide" evidence="1">
    <location>
        <begin position="1"/>
        <end position="17"/>
    </location>
</feature>
<comment type="caution">
    <text evidence="2">The sequence shown here is derived from an EMBL/GenBank/DDBJ whole genome shotgun (WGS) entry which is preliminary data.</text>
</comment>
<gene>
    <name evidence="2" type="ORF">C0Q70_16646</name>
</gene>
<protein>
    <submittedName>
        <fullName evidence="2">Uncharacterized protein</fullName>
    </submittedName>
</protein>
<proteinExistence type="predicted"/>
<dbReference type="EMBL" id="PZQS01000010">
    <property type="protein sequence ID" value="PVD23378.1"/>
    <property type="molecule type" value="Genomic_DNA"/>
</dbReference>